<evidence type="ECO:0000313" key="2">
    <source>
        <dbReference type="EMBL" id="TEU34405.1"/>
    </source>
</evidence>
<protein>
    <submittedName>
        <fullName evidence="2">Uncharacterized protein</fullName>
    </submittedName>
</protein>
<sequence>MQIQNNALSALPPSATQSSPGVSDGQQRIEIWRIHESGERVLVRDDIEDPKHARSLAEMANHGAKLNGENYSYLVLPPGVKRTELASEPASQGDSTKEVASARTGPA</sequence>
<dbReference type="RefSeq" id="WP_134257629.1">
    <property type="nucleotide sequence ID" value="NZ_SNSH01000083.1"/>
</dbReference>
<name>A0AAX2RD47_BURCE</name>
<organism evidence="2 3">
    <name type="scientific">Burkholderia cepacia</name>
    <name type="common">Pseudomonas cepacia</name>
    <dbReference type="NCBI Taxonomy" id="292"/>
    <lineage>
        <taxon>Bacteria</taxon>
        <taxon>Pseudomonadati</taxon>
        <taxon>Pseudomonadota</taxon>
        <taxon>Betaproteobacteria</taxon>
        <taxon>Burkholderiales</taxon>
        <taxon>Burkholderiaceae</taxon>
        <taxon>Burkholderia</taxon>
        <taxon>Burkholderia cepacia complex</taxon>
    </lineage>
</organism>
<feature type="region of interest" description="Disordered" evidence="1">
    <location>
        <begin position="1"/>
        <end position="26"/>
    </location>
</feature>
<feature type="region of interest" description="Disordered" evidence="1">
    <location>
        <begin position="84"/>
        <end position="107"/>
    </location>
</feature>
<accession>A0AAX2RD47</accession>
<dbReference type="Proteomes" id="UP000298234">
    <property type="component" value="Unassembled WGS sequence"/>
</dbReference>
<evidence type="ECO:0000256" key="1">
    <source>
        <dbReference type="SAM" id="MobiDB-lite"/>
    </source>
</evidence>
<dbReference type="AlphaFoldDB" id="A0AAX2RD47"/>
<reference evidence="2 3" key="1">
    <citation type="submission" date="2019-03" db="EMBL/GenBank/DDBJ databases">
        <title>Burkholderia cepacia outbreak.</title>
        <authorList>
            <person name="Farzana R."/>
            <person name="Walsh T.R."/>
        </authorList>
    </citation>
    <scope>NUCLEOTIDE SEQUENCE [LARGE SCALE GENOMIC DNA]</scope>
    <source>
        <strain evidence="3">d13</strain>
    </source>
</reference>
<gene>
    <name evidence="2" type="ORF">E3D37_38980</name>
</gene>
<proteinExistence type="predicted"/>
<dbReference type="EMBL" id="SNSQ01000074">
    <property type="protein sequence ID" value="TEU34405.1"/>
    <property type="molecule type" value="Genomic_DNA"/>
</dbReference>
<evidence type="ECO:0000313" key="3">
    <source>
        <dbReference type="Proteomes" id="UP000298234"/>
    </source>
</evidence>
<comment type="caution">
    <text evidence="2">The sequence shown here is derived from an EMBL/GenBank/DDBJ whole genome shotgun (WGS) entry which is preliminary data.</text>
</comment>